<dbReference type="PROSITE" id="PS51371">
    <property type="entry name" value="CBS"/>
    <property type="match status" value="2"/>
</dbReference>
<dbReference type="EMBL" id="CP015878">
    <property type="protein sequence ID" value="ANI14934.1"/>
    <property type="molecule type" value="Genomic_DNA"/>
</dbReference>
<keyword evidence="1" id="KW-0677">Repeat</keyword>
<dbReference type="Pfam" id="PF00571">
    <property type="entry name" value="CBS"/>
    <property type="match status" value="2"/>
</dbReference>
<dbReference type="InterPro" id="IPR046342">
    <property type="entry name" value="CBS_dom_sf"/>
</dbReference>
<dbReference type="CDD" id="cd04622">
    <property type="entry name" value="CBS_pair_HRP1_like"/>
    <property type="match status" value="1"/>
</dbReference>
<name>A0A1A9KBR0_9PSED</name>
<organism evidence="4 5">
    <name type="scientific">Pseudomonas citronellolis</name>
    <dbReference type="NCBI Taxonomy" id="53408"/>
    <lineage>
        <taxon>Bacteria</taxon>
        <taxon>Pseudomonadati</taxon>
        <taxon>Pseudomonadota</taxon>
        <taxon>Gammaproteobacteria</taxon>
        <taxon>Pseudomonadales</taxon>
        <taxon>Pseudomonadaceae</taxon>
        <taxon>Pseudomonas</taxon>
    </lineage>
</organism>
<accession>A0A1A9KBR0</accession>
<proteinExistence type="predicted"/>
<evidence type="ECO:0000313" key="4">
    <source>
        <dbReference type="EMBL" id="ANI14934.1"/>
    </source>
</evidence>
<feature type="domain" description="CBS" evidence="3">
    <location>
        <begin position="71"/>
        <end position="128"/>
    </location>
</feature>
<feature type="domain" description="CBS" evidence="3">
    <location>
        <begin position="7"/>
        <end position="65"/>
    </location>
</feature>
<dbReference type="PANTHER" id="PTHR48108:SF34">
    <property type="entry name" value="CBS DOMAIN-CONTAINING PROTEIN YHCV"/>
    <property type="match status" value="1"/>
</dbReference>
<evidence type="ECO:0000313" key="5">
    <source>
        <dbReference type="Proteomes" id="UP000077748"/>
    </source>
</evidence>
<dbReference type="InterPro" id="IPR000644">
    <property type="entry name" value="CBS_dom"/>
</dbReference>
<protein>
    <submittedName>
        <fullName evidence="4">Inosine-5-monophosphate dehydrogenase</fullName>
    </submittedName>
</protein>
<sequence>MKISEIMTRNVQTTAPDTPLHQAAAAMARIDSGALLVNDGDRLVGMVTDRDIVIRAVAAGLGVDTPVSRVMSGDIHYCFEDEDVQHVASNMAQIQMRRLPVLSREKRLVGVVSLGNIAACRDAKASDTVLRGVAQAH</sequence>
<dbReference type="Gene3D" id="3.10.580.10">
    <property type="entry name" value="CBS-domain"/>
    <property type="match status" value="1"/>
</dbReference>
<dbReference type="PANTHER" id="PTHR48108">
    <property type="entry name" value="CBS DOMAIN-CONTAINING PROTEIN CBSX2, CHLOROPLASTIC"/>
    <property type="match status" value="1"/>
</dbReference>
<dbReference type="InterPro" id="IPR051462">
    <property type="entry name" value="CBS_domain-containing"/>
</dbReference>
<dbReference type="RefSeq" id="WP_043266424.1">
    <property type="nucleotide sequence ID" value="NZ_BDGS01000001.1"/>
</dbReference>
<gene>
    <name evidence="4" type="ORF">A9C11_13445</name>
</gene>
<keyword evidence="2" id="KW-0129">CBS domain</keyword>
<evidence type="ECO:0000256" key="2">
    <source>
        <dbReference type="PROSITE-ProRule" id="PRU00703"/>
    </source>
</evidence>
<evidence type="ECO:0000256" key="1">
    <source>
        <dbReference type="ARBA" id="ARBA00022737"/>
    </source>
</evidence>
<reference evidence="4 5" key="1">
    <citation type="submission" date="2016-05" db="EMBL/GenBank/DDBJ databases">
        <title>Genome Sequence of Pseudomonas citronellolis Strain SJTE-3, an Estrogens and Persistent Organic Pollutants degradation strain.</title>
        <authorList>
            <person name="Liang R."/>
        </authorList>
    </citation>
    <scope>NUCLEOTIDE SEQUENCE [LARGE SCALE GENOMIC DNA]</scope>
    <source>
        <strain evidence="4 5">SJTE-3</strain>
    </source>
</reference>
<dbReference type="SMART" id="SM00116">
    <property type="entry name" value="CBS"/>
    <property type="match status" value="2"/>
</dbReference>
<dbReference type="Proteomes" id="UP000077748">
    <property type="component" value="Chromosome"/>
</dbReference>
<dbReference type="AlphaFoldDB" id="A0A1A9KBR0"/>
<dbReference type="SUPFAM" id="SSF54631">
    <property type="entry name" value="CBS-domain pair"/>
    <property type="match status" value="1"/>
</dbReference>
<evidence type="ECO:0000259" key="3">
    <source>
        <dbReference type="PROSITE" id="PS51371"/>
    </source>
</evidence>